<dbReference type="Proteomes" id="UP000053555">
    <property type="component" value="Unassembled WGS sequence"/>
</dbReference>
<dbReference type="GO" id="GO:0000272">
    <property type="term" value="P:polysaccharide catabolic process"/>
    <property type="evidence" value="ECO:0007669"/>
    <property type="project" value="UniProtKB-KW"/>
</dbReference>
<keyword evidence="4" id="KW-0378">Hydrolase</keyword>
<reference evidence="10" key="1">
    <citation type="submission" date="2014-07" db="EMBL/GenBank/DDBJ databases">
        <title>Identification of a novel salt tolerance gene in wild soybean by whole-genome sequencing.</title>
        <authorList>
            <person name="Lam H.-M."/>
            <person name="Qi X."/>
            <person name="Li M.-W."/>
            <person name="Liu X."/>
            <person name="Xie M."/>
            <person name="Ni M."/>
            <person name="Xu X."/>
        </authorList>
    </citation>
    <scope>NUCLEOTIDE SEQUENCE [LARGE SCALE GENOMIC DNA]</scope>
    <source>
        <tissue evidence="10">Root</tissue>
    </source>
</reference>
<dbReference type="EC" id="3.2.1.39" evidence="3"/>
<dbReference type="InterPro" id="IPR040720">
    <property type="entry name" value="GH81_C"/>
</dbReference>
<evidence type="ECO:0000256" key="8">
    <source>
        <dbReference type="ARBA" id="ARBA00023326"/>
    </source>
</evidence>
<evidence type="ECO:0000313" key="10">
    <source>
        <dbReference type="EMBL" id="KHN09538.1"/>
    </source>
</evidence>
<keyword evidence="7" id="KW-0961">Cell wall biogenesis/degradation</keyword>
<evidence type="ECO:0000256" key="2">
    <source>
        <dbReference type="ARBA" id="ARBA00010730"/>
    </source>
</evidence>
<keyword evidence="5" id="KW-0119">Carbohydrate metabolism</keyword>
<dbReference type="AlphaFoldDB" id="A0A0B2PPE7"/>
<evidence type="ECO:0000259" key="9">
    <source>
        <dbReference type="Pfam" id="PF17652"/>
    </source>
</evidence>
<feature type="domain" description="Glycosyl hydrolase family 81 C-terminal" evidence="9">
    <location>
        <begin position="184"/>
        <end position="279"/>
    </location>
</feature>
<evidence type="ECO:0000256" key="7">
    <source>
        <dbReference type="ARBA" id="ARBA00023316"/>
    </source>
</evidence>
<protein>
    <recommendedName>
        <fullName evidence="3">glucan endo-1,3-beta-D-glucosidase</fullName>
        <ecNumber evidence="3">3.2.1.39</ecNumber>
    </recommendedName>
</protein>
<evidence type="ECO:0000256" key="5">
    <source>
        <dbReference type="ARBA" id="ARBA00023277"/>
    </source>
</evidence>
<accession>A0A0B2PPE7</accession>
<comment type="similarity">
    <text evidence="2">Belongs to the glycosyl hydrolase 81 family.</text>
</comment>
<keyword evidence="8" id="KW-0624">Polysaccharide degradation</keyword>
<dbReference type="InterPro" id="IPR005200">
    <property type="entry name" value="Endo-beta-glucanase"/>
</dbReference>
<keyword evidence="6" id="KW-0326">Glycosidase</keyword>
<evidence type="ECO:0000256" key="4">
    <source>
        <dbReference type="ARBA" id="ARBA00022801"/>
    </source>
</evidence>
<dbReference type="PANTHER" id="PTHR31983:SF22">
    <property type="entry name" value="GLUCAN ENDO-1,3-BETA-D-GLUCOSIDASE"/>
    <property type="match status" value="1"/>
</dbReference>
<dbReference type="PANTHER" id="PTHR31983">
    <property type="entry name" value="ENDO-1,3(4)-BETA-GLUCANASE 1"/>
    <property type="match status" value="1"/>
</dbReference>
<dbReference type="GO" id="GO:0052861">
    <property type="term" value="F:endo-1,3(4)-beta-glucanase activity"/>
    <property type="evidence" value="ECO:0007669"/>
    <property type="project" value="InterPro"/>
</dbReference>
<gene>
    <name evidence="10" type="ORF">glysoja_049687</name>
</gene>
<proteinExistence type="inferred from homology"/>
<evidence type="ECO:0000256" key="6">
    <source>
        <dbReference type="ARBA" id="ARBA00023295"/>
    </source>
</evidence>
<comment type="catalytic activity">
    <reaction evidence="1">
        <text>Hydrolysis of (1-&gt;3)-beta-D-glucosidic linkages in (1-&gt;3)-beta-D-glucans.</text>
        <dbReference type="EC" id="3.2.1.39"/>
    </reaction>
</comment>
<name>A0A0B2PPE7_GLYSO</name>
<evidence type="ECO:0000256" key="1">
    <source>
        <dbReference type="ARBA" id="ARBA00000382"/>
    </source>
</evidence>
<evidence type="ECO:0000256" key="3">
    <source>
        <dbReference type="ARBA" id="ARBA00012780"/>
    </source>
</evidence>
<organism evidence="10">
    <name type="scientific">Glycine soja</name>
    <name type="common">Wild soybean</name>
    <dbReference type="NCBI Taxonomy" id="3848"/>
    <lineage>
        <taxon>Eukaryota</taxon>
        <taxon>Viridiplantae</taxon>
        <taxon>Streptophyta</taxon>
        <taxon>Embryophyta</taxon>
        <taxon>Tracheophyta</taxon>
        <taxon>Spermatophyta</taxon>
        <taxon>Magnoliopsida</taxon>
        <taxon>eudicotyledons</taxon>
        <taxon>Gunneridae</taxon>
        <taxon>Pentapetalae</taxon>
        <taxon>rosids</taxon>
        <taxon>fabids</taxon>
        <taxon>Fabales</taxon>
        <taxon>Fabaceae</taxon>
        <taxon>Papilionoideae</taxon>
        <taxon>50 kb inversion clade</taxon>
        <taxon>NPAAA clade</taxon>
        <taxon>indigoferoid/millettioid clade</taxon>
        <taxon>Phaseoleae</taxon>
        <taxon>Glycine</taxon>
        <taxon>Glycine subgen. Soja</taxon>
    </lineage>
</organism>
<dbReference type="EMBL" id="KN665250">
    <property type="protein sequence ID" value="KHN09538.1"/>
    <property type="molecule type" value="Genomic_DNA"/>
</dbReference>
<sequence length="285" mass="32142">MSGEAMFREPFCEEYKWQKKGSENLLLLAHPLHLMLLSNRDSGITVLGDFKYISIDGDLVGVIALCKDVNGLNSSIITTTSSYFYGKLVARAARLALIAKEMSYLDMIPKVSKFLKETVEPWLEQKFDENGRNQESTSEVVSAYYSATLMSMTYGDESLVSLGSTLMSLEILGAKMWWHVEEGDNGLWFGPANGECRLDIQLLPLVPISEALFSYVGYVKELVKWTLPALNRDGVGEGWKGFDAYALEGIYDKESAWKKIKRLKGFDYGNSLTNLLWWIYSRGDE</sequence>
<dbReference type="Pfam" id="PF17652">
    <property type="entry name" value="Glyco_hydro81C"/>
    <property type="match status" value="1"/>
</dbReference>
<dbReference type="GO" id="GO:0042973">
    <property type="term" value="F:glucan endo-1,3-beta-D-glucosidase activity"/>
    <property type="evidence" value="ECO:0007669"/>
    <property type="project" value="UniProtKB-EC"/>
</dbReference>
<dbReference type="GO" id="GO:0071555">
    <property type="term" value="P:cell wall organization"/>
    <property type="evidence" value="ECO:0007669"/>
    <property type="project" value="UniProtKB-KW"/>
</dbReference>